<dbReference type="RefSeq" id="XP_033680996.1">
    <property type="nucleotide sequence ID" value="XM_033831620.1"/>
</dbReference>
<protein>
    <recommendedName>
        <fullName evidence="5">Oxysterol-binding protein</fullName>
    </recommendedName>
</protein>
<evidence type="ECO:0000256" key="1">
    <source>
        <dbReference type="ARBA" id="ARBA00008842"/>
    </source>
</evidence>
<dbReference type="Pfam" id="PF01237">
    <property type="entry name" value="Oxysterol_BP"/>
    <property type="match status" value="1"/>
</dbReference>
<name>A0A6A6I7Q7_9PLEO</name>
<reference evidence="3" key="1">
    <citation type="journal article" date="2020" name="Stud. Mycol.">
        <title>101 Dothideomycetes genomes: a test case for predicting lifestyles and emergence of pathogens.</title>
        <authorList>
            <person name="Haridas S."/>
            <person name="Albert R."/>
            <person name="Binder M."/>
            <person name="Bloem J."/>
            <person name="Labutti K."/>
            <person name="Salamov A."/>
            <person name="Andreopoulos B."/>
            <person name="Baker S."/>
            <person name="Barry K."/>
            <person name="Bills G."/>
            <person name="Bluhm B."/>
            <person name="Cannon C."/>
            <person name="Castanera R."/>
            <person name="Culley D."/>
            <person name="Daum C."/>
            <person name="Ezra D."/>
            <person name="Gonzalez J."/>
            <person name="Henrissat B."/>
            <person name="Kuo A."/>
            <person name="Liang C."/>
            <person name="Lipzen A."/>
            <person name="Lutzoni F."/>
            <person name="Magnuson J."/>
            <person name="Mondo S."/>
            <person name="Nolan M."/>
            <person name="Ohm R."/>
            <person name="Pangilinan J."/>
            <person name="Park H.-J."/>
            <person name="Ramirez L."/>
            <person name="Alfaro M."/>
            <person name="Sun H."/>
            <person name="Tritt A."/>
            <person name="Yoshinaga Y."/>
            <person name="Zwiers L.-H."/>
            <person name="Turgeon B."/>
            <person name="Goodwin S."/>
            <person name="Spatafora J."/>
            <person name="Crous P."/>
            <person name="Grigoriev I."/>
        </authorList>
    </citation>
    <scope>NUCLEOTIDE SEQUENCE</scope>
    <source>
        <strain evidence="3">CBS 122368</strain>
    </source>
</reference>
<dbReference type="InterPro" id="IPR037239">
    <property type="entry name" value="OSBP_sf"/>
</dbReference>
<dbReference type="GO" id="GO:0016020">
    <property type="term" value="C:membrane"/>
    <property type="evidence" value="ECO:0007669"/>
    <property type="project" value="TreeGrafter"/>
</dbReference>
<proteinExistence type="inferred from homology"/>
<evidence type="ECO:0000256" key="2">
    <source>
        <dbReference type="RuleBase" id="RU003844"/>
    </source>
</evidence>
<evidence type="ECO:0008006" key="5">
    <source>
        <dbReference type="Google" id="ProtNLM"/>
    </source>
</evidence>
<dbReference type="InterPro" id="IPR018494">
    <property type="entry name" value="Oxysterol-bd_CS"/>
</dbReference>
<dbReference type="OrthoDB" id="14833at2759"/>
<dbReference type="Proteomes" id="UP000800094">
    <property type="component" value="Unassembled WGS sequence"/>
</dbReference>
<dbReference type="Gene3D" id="3.30.70.3490">
    <property type="match status" value="1"/>
</dbReference>
<sequence length="391" mass="43797">MASKSRFSSLAAFLSSIKGDLANITSPPAFLAPESVVEICTCWAERPSIYVAAAREPDSQRRALLVLKWLLASHRRQFYVGANVTAGMKKPLNAFLGEIFLGQWTDDVTTVKSVTEQVSHHPPVTACYMADEKYRVWGEGYSRVDMNFTGVLNVNQTGHSMFYLDGFEEQFLIPFPSFKVKGFFSAHLYPEIYGTYHVVSSSGFISEITYSGRGLFGGTKNRVDAKMYQRDDESKTPLYIVSGCWSESFTIYDGATGDLIDTWVPEDHPPSTLEEVPVSQQDAWESRCAWKEVIAALKAGDFWRAASEKSKVENAQRSLRKADPDYVSKWEPLFFTASHEPRPDFEALASAVPGWEIHSSKTKGVWRFDKQKAGYAQRPYHGGLDPIGSED</sequence>
<dbReference type="PROSITE" id="PS01013">
    <property type="entry name" value="OSBP"/>
    <property type="match status" value="1"/>
</dbReference>
<dbReference type="GeneID" id="54584950"/>
<dbReference type="Gene3D" id="2.40.160.120">
    <property type="match status" value="1"/>
</dbReference>
<dbReference type="AlphaFoldDB" id="A0A6A6I7Q7"/>
<dbReference type="PANTHER" id="PTHR10972">
    <property type="entry name" value="OXYSTEROL-BINDING PROTEIN-RELATED"/>
    <property type="match status" value="1"/>
</dbReference>
<dbReference type="GO" id="GO:0008142">
    <property type="term" value="F:oxysterol binding"/>
    <property type="evidence" value="ECO:0007669"/>
    <property type="project" value="TreeGrafter"/>
</dbReference>
<dbReference type="PANTHER" id="PTHR10972:SF92">
    <property type="entry name" value="OXYSTEROL BINDING PROTEIN"/>
    <property type="match status" value="1"/>
</dbReference>
<organism evidence="3 4">
    <name type="scientific">Trematosphaeria pertusa</name>
    <dbReference type="NCBI Taxonomy" id="390896"/>
    <lineage>
        <taxon>Eukaryota</taxon>
        <taxon>Fungi</taxon>
        <taxon>Dikarya</taxon>
        <taxon>Ascomycota</taxon>
        <taxon>Pezizomycotina</taxon>
        <taxon>Dothideomycetes</taxon>
        <taxon>Pleosporomycetidae</taxon>
        <taxon>Pleosporales</taxon>
        <taxon>Massarineae</taxon>
        <taxon>Trematosphaeriaceae</taxon>
        <taxon>Trematosphaeria</taxon>
    </lineage>
</organism>
<evidence type="ECO:0000313" key="3">
    <source>
        <dbReference type="EMBL" id="KAF2245992.1"/>
    </source>
</evidence>
<comment type="similarity">
    <text evidence="1 2">Belongs to the OSBP family.</text>
</comment>
<dbReference type="SUPFAM" id="SSF144000">
    <property type="entry name" value="Oxysterol-binding protein-like"/>
    <property type="match status" value="1"/>
</dbReference>
<gene>
    <name evidence="3" type="ORF">BU26DRAFT_541989</name>
</gene>
<dbReference type="EMBL" id="ML987199">
    <property type="protein sequence ID" value="KAF2245992.1"/>
    <property type="molecule type" value="Genomic_DNA"/>
</dbReference>
<accession>A0A6A6I7Q7</accession>
<keyword evidence="4" id="KW-1185">Reference proteome</keyword>
<dbReference type="InterPro" id="IPR000648">
    <property type="entry name" value="Oxysterol-bd"/>
</dbReference>
<dbReference type="Gene3D" id="1.10.287.2720">
    <property type="match status" value="1"/>
</dbReference>
<dbReference type="GO" id="GO:0005829">
    <property type="term" value="C:cytosol"/>
    <property type="evidence" value="ECO:0007669"/>
    <property type="project" value="TreeGrafter"/>
</dbReference>
<evidence type="ECO:0000313" key="4">
    <source>
        <dbReference type="Proteomes" id="UP000800094"/>
    </source>
</evidence>